<dbReference type="InterPro" id="IPR013249">
    <property type="entry name" value="RNA_pol_sigma70_r4_t2"/>
</dbReference>
<dbReference type="GO" id="GO:0006352">
    <property type="term" value="P:DNA-templated transcription initiation"/>
    <property type="evidence" value="ECO:0007669"/>
    <property type="project" value="InterPro"/>
</dbReference>
<dbReference type="NCBIfam" id="TIGR02937">
    <property type="entry name" value="sigma70-ECF"/>
    <property type="match status" value="1"/>
</dbReference>
<dbReference type="InterPro" id="IPR000792">
    <property type="entry name" value="Tscrpt_reg_LuxR_C"/>
</dbReference>
<proteinExistence type="inferred from homology"/>
<keyword evidence="5" id="KW-1133">Transmembrane helix</keyword>
<dbReference type="Pfam" id="PF08281">
    <property type="entry name" value="Sigma70_r4_2"/>
    <property type="match status" value="1"/>
</dbReference>
<evidence type="ECO:0000259" key="6">
    <source>
        <dbReference type="Pfam" id="PF04542"/>
    </source>
</evidence>
<dbReference type="SUPFAM" id="SSF88659">
    <property type="entry name" value="Sigma3 and sigma4 domains of RNA polymerase sigma factors"/>
    <property type="match status" value="1"/>
</dbReference>
<keyword evidence="4" id="KW-0804">Transcription</keyword>
<dbReference type="GO" id="GO:0016987">
    <property type="term" value="F:sigma factor activity"/>
    <property type="evidence" value="ECO:0007669"/>
    <property type="project" value="UniProtKB-KW"/>
</dbReference>
<dbReference type="NCBIfam" id="TIGR02985">
    <property type="entry name" value="Sig70_bacteroi1"/>
    <property type="match status" value="1"/>
</dbReference>
<keyword evidence="2" id="KW-0805">Transcription regulation</keyword>
<dbReference type="PANTHER" id="PTHR43133">
    <property type="entry name" value="RNA POLYMERASE ECF-TYPE SIGMA FACTO"/>
    <property type="match status" value="1"/>
</dbReference>
<comment type="similarity">
    <text evidence="1">Belongs to the sigma-70 factor family. ECF subfamily.</text>
</comment>
<dbReference type="InterPro" id="IPR007627">
    <property type="entry name" value="RNA_pol_sigma70_r2"/>
</dbReference>
<keyword evidence="3" id="KW-0731">Sigma factor</keyword>
<name>A0A1I1U3X3_9BACT</name>
<evidence type="ECO:0000313" key="8">
    <source>
        <dbReference type="EMBL" id="SFD62570.1"/>
    </source>
</evidence>
<evidence type="ECO:0000256" key="2">
    <source>
        <dbReference type="ARBA" id="ARBA00023015"/>
    </source>
</evidence>
<dbReference type="InterPro" id="IPR013324">
    <property type="entry name" value="RNA_pol_sigma_r3/r4-like"/>
</dbReference>
<evidence type="ECO:0000256" key="1">
    <source>
        <dbReference type="ARBA" id="ARBA00010641"/>
    </source>
</evidence>
<dbReference type="AlphaFoldDB" id="A0A1I1U3X3"/>
<evidence type="ECO:0000256" key="5">
    <source>
        <dbReference type="SAM" id="Phobius"/>
    </source>
</evidence>
<dbReference type="SUPFAM" id="SSF88946">
    <property type="entry name" value="Sigma2 domain of RNA polymerase sigma factors"/>
    <property type="match status" value="1"/>
</dbReference>
<dbReference type="Pfam" id="PF04542">
    <property type="entry name" value="Sigma70_r2"/>
    <property type="match status" value="1"/>
</dbReference>
<dbReference type="OrthoDB" id="1524077at2"/>
<dbReference type="PANTHER" id="PTHR43133:SF46">
    <property type="entry name" value="RNA POLYMERASE SIGMA-70 FACTOR ECF SUBFAMILY"/>
    <property type="match status" value="1"/>
</dbReference>
<dbReference type="Gene3D" id="1.10.10.10">
    <property type="entry name" value="Winged helix-like DNA-binding domain superfamily/Winged helix DNA-binding domain"/>
    <property type="match status" value="1"/>
</dbReference>
<evidence type="ECO:0000313" key="9">
    <source>
        <dbReference type="Proteomes" id="UP000198598"/>
    </source>
</evidence>
<keyword evidence="5" id="KW-0472">Membrane</keyword>
<dbReference type="InterPro" id="IPR036388">
    <property type="entry name" value="WH-like_DNA-bd_sf"/>
</dbReference>
<sequence>MTENISNKLTQANPFGKPDSDPIVVDTEFPIRQAFAQNVRVGYDLLFRRYYCTLCSHAVRFVHSRTIAEDLVSEVFFSFWKNQVHQHITTSYQAYLYAAVRKRTYTHLRQEFQSETLSEQTEADALDAVVSMDPEQLLQYTELAQRIEETVRTLPPQCQRVFVMSRFEGKKHREIADELHISQKTIEAHLSRALAQLRQTLHLGLFIWLFLFLASSPSSMPVAGASEKTFVDL</sequence>
<organism evidence="8 9">
    <name type="scientific">Spirosoma endophyticum</name>
    <dbReference type="NCBI Taxonomy" id="662367"/>
    <lineage>
        <taxon>Bacteria</taxon>
        <taxon>Pseudomonadati</taxon>
        <taxon>Bacteroidota</taxon>
        <taxon>Cytophagia</taxon>
        <taxon>Cytophagales</taxon>
        <taxon>Cytophagaceae</taxon>
        <taxon>Spirosoma</taxon>
    </lineage>
</organism>
<evidence type="ECO:0000256" key="3">
    <source>
        <dbReference type="ARBA" id="ARBA00023082"/>
    </source>
</evidence>
<keyword evidence="9" id="KW-1185">Reference proteome</keyword>
<dbReference type="InterPro" id="IPR014284">
    <property type="entry name" value="RNA_pol_sigma-70_dom"/>
</dbReference>
<feature type="domain" description="RNA polymerase sigma factor 70 region 4 type 2" evidence="7">
    <location>
        <begin position="145"/>
        <end position="197"/>
    </location>
</feature>
<dbReference type="InterPro" id="IPR013325">
    <property type="entry name" value="RNA_pol_sigma_r2"/>
</dbReference>
<accession>A0A1I1U3X3</accession>
<evidence type="ECO:0000259" key="7">
    <source>
        <dbReference type="Pfam" id="PF08281"/>
    </source>
</evidence>
<feature type="domain" description="RNA polymerase sigma-70 region 2" evidence="6">
    <location>
        <begin position="46"/>
        <end position="110"/>
    </location>
</feature>
<dbReference type="PRINTS" id="PR00038">
    <property type="entry name" value="HTHLUXR"/>
</dbReference>
<dbReference type="Gene3D" id="1.10.1740.10">
    <property type="match status" value="1"/>
</dbReference>
<protein>
    <submittedName>
        <fullName evidence="8">RNA polymerase sigma-70 factor, ECF subfamily</fullName>
    </submittedName>
</protein>
<reference evidence="8 9" key="1">
    <citation type="submission" date="2016-10" db="EMBL/GenBank/DDBJ databases">
        <authorList>
            <person name="de Groot N.N."/>
        </authorList>
    </citation>
    <scope>NUCLEOTIDE SEQUENCE [LARGE SCALE GENOMIC DNA]</scope>
    <source>
        <strain evidence="8 9">DSM 26130</strain>
    </source>
</reference>
<dbReference type="Proteomes" id="UP000198598">
    <property type="component" value="Unassembled WGS sequence"/>
</dbReference>
<dbReference type="InterPro" id="IPR039425">
    <property type="entry name" value="RNA_pol_sigma-70-like"/>
</dbReference>
<dbReference type="STRING" id="662367.SAMN05216167_10611"/>
<dbReference type="InterPro" id="IPR014327">
    <property type="entry name" value="RNA_pol_sigma70_bacteroid"/>
</dbReference>
<evidence type="ECO:0000256" key="4">
    <source>
        <dbReference type="ARBA" id="ARBA00023163"/>
    </source>
</evidence>
<gene>
    <name evidence="8" type="ORF">SAMN05216167_10611</name>
</gene>
<feature type="transmembrane region" description="Helical" evidence="5">
    <location>
        <begin position="201"/>
        <end position="223"/>
    </location>
</feature>
<dbReference type="GO" id="GO:0003677">
    <property type="term" value="F:DNA binding"/>
    <property type="evidence" value="ECO:0007669"/>
    <property type="project" value="InterPro"/>
</dbReference>
<dbReference type="RefSeq" id="WP_093828137.1">
    <property type="nucleotide sequence ID" value="NZ_FOLQ01000006.1"/>
</dbReference>
<dbReference type="EMBL" id="FOLQ01000006">
    <property type="protein sequence ID" value="SFD62570.1"/>
    <property type="molecule type" value="Genomic_DNA"/>
</dbReference>
<dbReference type="CDD" id="cd06171">
    <property type="entry name" value="Sigma70_r4"/>
    <property type="match status" value="1"/>
</dbReference>
<keyword evidence="5" id="KW-0812">Transmembrane</keyword>